<gene>
    <name evidence="1" type="ORF">PUP29_05815</name>
</gene>
<organism evidence="1">
    <name type="scientific">Christensenella massiliensis</name>
    <dbReference type="NCBI Taxonomy" id="1805714"/>
    <lineage>
        <taxon>Bacteria</taxon>
        <taxon>Bacillati</taxon>
        <taxon>Bacillota</taxon>
        <taxon>Clostridia</taxon>
        <taxon>Christensenellales</taxon>
        <taxon>Christensenellaceae</taxon>
        <taxon>Christensenella</taxon>
    </lineage>
</organism>
<reference evidence="1" key="1">
    <citation type="submission" date="2023-02" db="EMBL/GenBank/DDBJ databases">
        <title>Gut commensal Christensenella minuta modulates host metabolism via a new class of secondary bile acids.</title>
        <authorList>
            <person name="Liu C."/>
        </authorList>
    </citation>
    <scope>NUCLEOTIDE SEQUENCE</scope>
    <source>
        <strain evidence="1">CA70</strain>
    </source>
</reference>
<evidence type="ECO:0000313" key="1">
    <source>
        <dbReference type="EMBL" id="XCC63431.1"/>
    </source>
</evidence>
<sequence>MRHIGVDKYNPEHYMDYTAAVAVSRADRRKTVAFTVRGGSYRIGDVYRFEWKNGVLHIWEYKSADEE</sequence>
<proteinExistence type="predicted"/>
<dbReference type="AlphaFoldDB" id="A0AAU8AB43"/>
<dbReference type="RefSeq" id="WP_353423996.1">
    <property type="nucleotide sequence ID" value="NZ_CP117826.1"/>
</dbReference>
<accession>A0AAU8AB43</accession>
<protein>
    <submittedName>
        <fullName evidence="1">Uncharacterized protein</fullName>
    </submittedName>
</protein>
<name>A0AAU8AB43_9FIRM</name>
<dbReference type="EMBL" id="CP117826">
    <property type="protein sequence ID" value="XCC63431.1"/>
    <property type="molecule type" value="Genomic_DNA"/>
</dbReference>